<evidence type="ECO:0000259" key="1">
    <source>
        <dbReference type="Pfam" id="PF00534"/>
    </source>
</evidence>
<feature type="domain" description="Glycosyltransferase subfamily 4-like N-terminal" evidence="2">
    <location>
        <begin position="15"/>
        <end position="168"/>
    </location>
</feature>
<protein>
    <submittedName>
        <fullName evidence="3">Glycosyltransferase</fullName>
    </submittedName>
</protein>
<dbReference type="EMBL" id="DVNH01000047">
    <property type="protein sequence ID" value="HIU52153.1"/>
    <property type="molecule type" value="Genomic_DNA"/>
</dbReference>
<comment type="caution">
    <text evidence="3">The sequence shown here is derived from an EMBL/GenBank/DDBJ whole genome shotgun (WGS) entry which is preliminary data.</text>
</comment>
<accession>A0A9D1M1J1</accession>
<reference evidence="3" key="2">
    <citation type="journal article" date="2021" name="PeerJ">
        <title>Extensive microbial diversity within the chicken gut microbiome revealed by metagenomics and culture.</title>
        <authorList>
            <person name="Gilroy R."/>
            <person name="Ravi A."/>
            <person name="Getino M."/>
            <person name="Pursley I."/>
            <person name="Horton D.L."/>
            <person name="Alikhan N.F."/>
            <person name="Baker D."/>
            <person name="Gharbi K."/>
            <person name="Hall N."/>
            <person name="Watson M."/>
            <person name="Adriaenssens E.M."/>
            <person name="Foster-Nyarko E."/>
            <person name="Jarju S."/>
            <person name="Secka A."/>
            <person name="Antonio M."/>
            <person name="Oren A."/>
            <person name="Chaudhuri R.R."/>
            <person name="La Ragione R."/>
            <person name="Hildebrand F."/>
            <person name="Pallen M.J."/>
        </authorList>
    </citation>
    <scope>NUCLEOTIDE SEQUENCE</scope>
    <source>
        <strain evidence="3">CHK195-15760</strain>
    </source>
</reference>
<proteinExistence type="predicted"/>
<evidence type="ECO:0000313" key="3">
    <source>
        <dbReference type="EMBL" id="HIU52153.1"/>
    </source>
</evidence>
<dbReference type="SUPFAM" id="SSF53756">
    <property type="entry name" value="UDP-Glycosyltransferase/glycogen phosphorylase"/>
    <property type="match status" value="1"/>
</dbReference>
<dbReference type="PANTHER" id="PTHR45947">
    <property type="entry name" value="SULFOQUINOVOSYL TRANSFERASE SQD2"/>
    <property type="match status" value="1"/>
</dbReference>
<organism evidence="3 4">
    <name type="scientific">Candidatus Merdicola faecigallinarum</name>
    <dbReference type="NCBI Taxonomy" id="2840862"/>
    <lineage>
        <taxon>Bacteria</taxon>
        <taxon>Bacillati</taxon>
        <taxon>Bacillota</taxon>
        <taxon>Clostridia</taxon>
        <taxon>Candidatus Merdicola</taxon>
    </lineage>
</organism>
<gene>
    <name evidence="3" type="ORF">IAB70_06045</name>
</gene>
<evidence type="ECO:0000313" key="4">
    <source>
        <dbReference type="Proteomes" id="UP000824093"/>
    </source>
</evidence>
<dbReference type="AlphaFoldDB" id="A0A9D1M1J1"/>
<feature type="domain" description="Glycosyl transferase family 1" evidence="1">
    <location>
        <begin position="177"/>
        <end position="233"/>
    </location>
</feature>
<dbReference type="InterPro" id="IPR050194">
    <property type="entry name" value="Glycosyltransferase_grp1"/>
</dbReference>
<dbReference type="InterPro" id="IPR028098">
    <property type="entry name" value="Glyco_trans_4-like_N"/>
</dbReference>
<evidence type="ECO:0000259" key="2">
    <source>
        <dbReference type="Pfam" id="PF13439"/>
    </source>
</evidence>
<dbReference type="PANTHER" id="PTHR45947:SF3">
    <property type="entry name" value="SULFOQUINOVOSYL TRANSFERASE SQD2"/>
    <property type="match status" value="1"/>
</dbReference>
<reference evidence="3" key="1">
    <citation type="submission" date="2020-10" db="EMBL/GenBank/DDBJ databases">
        <authorList>
            <person name="Gilroy R."/>
        </authorList>
    </citation>
    <scope>NUCLEOTIDE SEQUENCE</scope>
    <source>
        <strain evidence="3">CHK195-15760</strain>
    </source>
</reference>
<dbReference type="GO" id="GO:0016757">
    <property type="term" value="F:glycosyltransferase activity"/>
    <property type="evidence" value="ECO:0007669"/>
    <property type="project" value="InterPro"/>
</dbReference>
<dbReference type="Gene3D" id="3.40.50.2000">
    <property type="entry name" value="Glycogen Phosphorylase B"/>
    <property type="match status" value="2"/>
</dbReference>
<dbReference type="Pfam" id="PF00534">
    <property type="entry name" value="Glycos_transf_1"/>
    <property type="match status" value="1"/>
</dbReference>
<dbReference type="InterPro" id="IPR001296">
    <property type="entry name" value="Glyco_trans_1"/>
</dbReference>
<dbReference type="Proteomes" id="UP000824093">
    <property type="component" value="Unassembled WGS sequence"/>
</dbReference>
<dbReference type="Pfam" id="PF13439">
    <property type="entry name" value="Glyco_transf_4"/>
    <property type="match status" value="1"/>
</dbReference>
<sequence>MSLTKVLHYVGIMNMGGQETFIMNLYKQIDRTKIQFDFLTLGMEKGYYDNEIEKLGGKVYSIPYRKKSIIQYIKNIRSIFRNYPIVHIHTASTKVIFDVIIAKLVGVKKIIVHSHSISDQDSKLIHLLCKCFLKFTPIMRFACSKEAGEWLFGKKKEVYIVKNGIDTSQYRYQSENREKKRKELGILDSDKVIGHIGRFSKEKNHDFILKIFYKIAKDSNTKLLLIGDRRRKKENRK</sequence>
<name>A0A9D1M1J1_9FIRM</name>